<dbReference type="InterPro" id="IPR000488">
    <property type="entry name" value="Death_dom"/>
</dbReference>
<dbReference type="CDD" id="cd01670">
    <property type="entry name" value="Death"/>
    <property type="match status" value="1"/>
</dbReference>
<evidence type="ECO:0008006" key="7">
    <source>
        <dbReference type="Google" id="ProtNLM"/>
    </source>
</evidence>
<dbReference type="PANTHER" id="PTHR46312">
    <property type="entry name" value="NACHT DOMAIN-CONTAINING PROTEIN"/>
    <property type="match status" value="1"/>
</dbReference>
<dbReference type="SUPFAM" id="SSF52540">
    <property type="entry name" value="P-loop containing nucleoside triphosphate hydrolases"/>
    <property type="match status" value="1"/>
</dbReference>
<evidence type="ECO:0000259" key="4">
    <source>
        <dbReference type="PROSITE" id="PS50837"/>
    </source>
</evidence>
<dbReference type="Pfam" id="PF05729">
    <property type="entry name" value="NACHT"/>
    <property type="match status" value="1"/>
</dbReference>
<dbReference type="InParanoid" id="A0A1X7T463"/>
<dbReference type="PROSITE" id="PS50017">
    <property type="entry name" value="DEATH_DOMAIN"/>
    <property type="match status" value="1"/>
</dbReference>
<dbReference type="EnsemblMetazoa" id="XM_020005881.1">
    <property type="protein sequence ID" value="XP_019861440.1"/>
    <property type="gene ID" value="LOC109589893"/>
</dbReference>
<dbReference type="SUPFAM" id="SSF47986">
    <property type="entry name" value="DEATH domain"/>
    <property type="match status" value="1"/>
</dbReference>
<evidence type="ECO:0000256" key="1">
    <source>
        <dbReference type="ARBA" id="ARBA00022741"/>
    </source>
</evidence>
<dbReference type="Proteomes" id="UP000007879">
    <property type="component" value="Unassembled WGS sequence"/>
</dbReference>
<keyword evidence="1" id="KW-0547">Nucleotide-binding</keyword>
<keyword evidence="2" id="KW-0067">ATP-binding</keyword>
<dbReference type="Gene3D" id="1.10.533.10">
    <property type="entry name" value="Death Domain, Fas"/>
    <property type="match status" value="1"/>
</dbReference>
<dbReference type="AlphaFoldDB" id="A0A1X7T463"/>
<dbReference type="EnsemblMetazoa" id="Aqu2.1.09274_001">
    <property type="protein sequence ID" value="Aqu2.1.09274_001"/>
    <property type="gene ID" value="Aqu2.1.09274"/>
</dbReference>
<accession>A0A1X7T463</accession>
<gene>
    <name evidence="5" type="primary">109589893</name>
</gene>
<evidence type="ECO:0000259" key="3">
    <source>
        <dbReference type="PROSITE" id="PS50017"/>
    </source>
</evidence>
<sequence length="1151" mass="131489">MASSSSQSQSTLNKLLDDYSLLEIQLSIECDEKLFCDLSIEVVFTLPSLAIRLGLTGAEFQQIEKDYEKDYNRQKIEVFRKWRNKNSKNETTYLSLIKAFVEEKNMEAAESVIDFLKRKCPSWTSSHFESVQKPSSEIVAPRHSDQESQMFITEKPQRCSSQTQSTLGECNVSNKSTSRFNRRDFQHNNIFSQAFDFYHDNLVAILSDDQAQAPLDQFVKLVTSNLIMHPIEKEKAQRNSGSIIGCKTLISDVWMFINRASNPERALQRVLSILIQIVRVADIARKVKAKALESAQPGVRCTLLCEMNCELKNKDYGPSATACVSDTQNIVAHDDIVDTCSSIKRYARKLKKYYQDLHADPKWSPAKDILEYVDLVAVSIENESKKEYSLLADLFNVPCGSSVLIEGIPGIGKSTLAYEMCKRWADGIALQKYTLILLLRLRDNDVQCNWSPDKVQKLIGIYLDKQSWKSEAVQKIFDGDGEGLLIILEGFDELPEDKPSNVEVLRVIMRDMSEATIIVTTRTSTTHELSHNIRFKKHIEIQGFNQDNRNRYVKTFFKNNDEQKKLFKQYIDRYPIISGCLYIPLNLAILLDVFTNSKFSKLPKTMTELYKVLIKMLIYREMESEALASKLTQIQNLSAIPDPAIQEAFDTLCKLAYEGTVAGKRGQQQLVFYGREKYKTLGLMKREVKVLPNEGGDMYAYSFLHLTIQEFLAAYYIYSLSSNEIQKHFNKYNNRYKMFVTMRFLAGLTELKGKNLVTVPDEQIYFLHIFHQLMEIKNEALVSQILNQRKEIEVSRVSSVMTEYDFYVLGKCIGLSVTTWRFGFTLRALTDKHMKMLVSGFESVKGVMELSSHPHVKHIGLSLNQLGNDGVSSVLSLPPLILGTIFELNLRATTISQECLPHCIPKIGHFSKLETFLFHDNEFKEGEQQPLIDNLCRLKKLKKVSFSNLSPAECVTVLTDSQSIREVEFYELSLPSIETVLTTLSQCKTLECIEIYQTHITSEVVGRMSMQSLPQFLRELKLNNCAIDSNTACVILDSVIRNKSPALQILDLGDNIIDDKGGCHLADLIPLIIVLERPLNKIFLHHNKFSEMTINKLIDQLAWYYKEMVVYLSLQWEGTVNQIIGRSPIDKCGALKHFKFKRPDMHSCTST</sequence>
<evidence type="ECO:0000313" key="5">
    <source>
        <dbReference type="EnsemblMetazoa" id="Aqu2.1.09274_001"/>
    </source>
</evidence>
<evidence type="ECO:0000256" key="2">
    <source>
        <dbReference type="ARBA" id="ARBA00022840"/>
    </source>
</evidence>
<dbReference type="GO" id="GO:0005524">
    <property type="term" value="F:ATP binding"/>
    <property type="evidence" value="ECO:0007669"/>
    <property type="project" value="UniProtKB-KW"/>
</dbReference>
<dbReference type="KEGG" id="aqu:109589893"/>
<reference evidence="6" key="1">
    <citation type="journal article" date="2010" name="Nature">
        <title>The Amphimedon queenslandica genome and the evolution of animal complexity.</title>
        <authorList>
            <person name="Srivastava M."/>
            <person name="Simakov O."/>
            <person name="Chapman J."/>
            <person name="Fahey B."/>
            <person name="Gauthier M.E."/>
            <person name="Mitros T."/>
            <person name="Richards G.S."/>
            <person name="Conaco C."/>
            <person name="Dacre M."/>
            <person name="Hellsten U."/>
            <person name="Larroux C."/>
            <person name="Putnam N.H."/>
            <person name="Stanke M."/>
            <person name="Adamska M."/>
            <person name="Darling A."/>
            <person name="Degnan S.M."/>
            <person name="Oakley T.H."/>
            <person name="Plachetzki D.C."/>
            <person name="Zhai Y."/>
            <person name="Adamski M."/>
            <person name="Calcino A."/>
            <person name="Cummins S.F."/>
            <person name="Goodstein D.M."/>
            <person name="Harris C."/>
            <person name="Jackson D.J."/>
            <person name="Leys S.P."/>
            <person name="Shu S."/>
            <person name="Woodcroft B.J."/>
            <person name="Vervoort M."/>
            <person name="Kosik K.S."/>
            <person name="Manning G."/>
            <person name="Degnan B.M."/>
            <person name="Rokhsar D.S."/>
        </authorList>
    </citation>
    <scope>NUCLEOTIDE SEQUENCE [LARGE SCALE GENOMIC DNA]</scope>
</reference>
<proteinExistence type="predicted"/>
<feature type="domain" description="Death" evidence="3">
    <location>
        <begin position="49"/>
        <end position="116"/>
    </location>
</feature>
<keyword evidence="6" id="KW-1185">Reference proteome</keyword>
<dbReference type="eggNOG" id="ENOG502QTJW">
    <property type="taxonomic scope" value="Eukaryota"/>
</dbReference>
<dbReference type="InterPro" id="IPR027417">
    <property type="entry name" value="P-loop_NTPase"/>
</dbReference>
<dbReference type="SUPFAM" id="SSF52047">
    <property type="entry name" value="RNI-like"/>
    <property type="match status" value="1"/>
</dbReference>
<dbReference type="Gene3D" id="3.40.50.300">
    <property type="entry name" value="P-loop containing nucleotide triphosphate hydrolases"/>
    <property type="match status" value="1"/>
</dbReference>
<dbReference type="Gene3D" id="3.80.10.10">
    <property type="entry name" value="Ribonuclease Inhibitor"/>
    <property type="match status" value="1"/>
</dbReference>
<organism evidence="5">
    <name type="scientific">Amphimedon queenslandica</name>
    <name type="common">Sponge</name>
    <dbReference type="NCBI Taxonomy" id="400682"/>
    <lineage>
        <taxon>Eukaryota</taxon>
        <taxon>Metazoa</taxon>
        <taxon>Porifera</taxon>
        <taxon>Demospongiae</taxon>
        <taxon>Heteroscleromorpha</taxon>
        <taxon>Haplosclerida</taxon>
        <taxon>Niphatidae</taxon>
        <taxon>Amphimedon</taxon>
    </lineage>
</organism>
<dbReference type="PROSITE" id="PS50837">
    <property type="entry name" value="NACHT"/>
    <property type="match status" value="1"/>
</dbReference>
<dbReference type="PANTHER" id="PTHR46312:SF2">
    <property type="entry name" value="NUCLEOTIDE-BINDING OLIGOMERIZATION DOMAIN-CONTAINING PROTEIN 2-LIKE"/>
    <property type="match status" value="1"/>
</dbReference>
<dbReference type="GO" id="GO:0007165">
    <property type="term" value="P:signal transduction"/>
    <property type="evidence" value="ECO:0007669"/>
    <property type="project" value="InterPro"/>
</dbReference>
<dbReference type="InterPro" id="IPR007111">
    <property type="entry name" value="NACHT_NTPase"/>
</dbReference>
<evidence type="ECO:0000313" key="6">
    <source>
        <dbReference type="Proteomes" id="UP000007879"/>
    </source>
</evidence>
<dbReference type="InterPro" id="IPR032675">
    <property type="entry name" value="LRR_dom_sf"/>
</dbReference>
<dbReference type="OrthoDB" id="120976at2759"/>
<reference evidence="5" key="2">
    <citation type="submission" date="2017-05" db="UniProtKB">
        <authorList>
            <consortium name="EnsemblMetazoa"/>
        </authorList>
    </citation>
    <scope>IDENTIFICATION</scope>
</reference>
<feature type="domain" description="NACHT" evidence="4">
    <location>
        <begin position="401"/>
        <end position="524"/>
    </location>
</feature>
<name>A0A1X7T463_AMPQE</name>
<protein>
    <recommendedName>
        <fullName evidence="7">NACHT domain-containing protein</fullName>
    </recommendedName>
</protein>
<dbReference type="InterPro" id="IPR011029">
    <property type="entry name" value="DEATH-like_dom_sf"/>
</dbReference>